<dbReference type="EMBL" id="AMGV01000004">
    <property type="protein sequence ID" value="KEF57450.1"/>
    <property type="molecule type" value="Genomic_DNA"/>
</dbReference>
<dbReference type="Pfam" id="PF07690">
    <property type="entry name" value="MFS_1"/>
    <property type="match status" value="1"/>
</dbReference>
<feature type="transmembrane region" description="Helical" evidence="6">
    <location>
        <begin position="252"/>
        <end position="270"/>
    </location>
</feature>
<protein>
    <recommendedName>
        <fullName evidence="9">Major facilitator superfamily (MFS) profile domain-containing protein</fullName>
    </recommendedName>
</protein>
<dbReference type="Proteomes" id="UP000027920">
    <property type="component" value="Unassembled WGS sequence"/>
</dbReference>
<feature type="transmembrane region" description="Helical" evidence="6">
    <location>
        <begin position="338"/>
        <end position="359"/>
    </location>
</feature>
<evidence type="ECO:0000256" key="5">
    <source>
        <dbReference type="ARBA" id="ARBA00023136"/>
    </source>
</evidence>
<dbReference type="GO" id="GO:0022857">
    <property type="term" value="F:transmembrane transporter activity"/>
    <property type="evidence" value="ECO:0007669"/>
    <property type="project" value="InterPro"/>
</dbReference>
<feature type="transmembrane region" description="Helical" evidence="6">
    <location>
        <begin position="219"/>
        <end position="240"/>
    </location>
</feature>
<evidence type="ECO:0008006" key="9">
    <source>
        <dbReference type="Google" id="ProtNLM"/>
    </source>
</evidence>
<keyword evidence="2" id="KW-0813">Transport</keyword>
<dbReference type="SUPFAM" id="SSF103473">
    <property type="entry name" value="MFS general substrate transporter"/>
    <property type="match status" value="1"/>
</dbReference>
<gene>
    <name evidence="7" type="ORF">A1O9_05367</name>
</gene>
<evidence type="ECO:0000256" key="3">
    <source>
        <dbReference type="ARBA" id="ARBA00022692"/>
    </source>
</evidence>
<dbReference type="OrthoDB" id="2250022at2759"/>
<dbReference type="HOGENOM" id="CLU_001265_0_6_1"/>
<dbReference type="InterPro" id="IPR011701">
    <property type="entry name" value="MFS"/>
</dbReference>
<dbReference type="GO" id="GO:0016020">
    <property type="term" value="C:membrane"/>
    <property type="evidence" value="ECO:0007669"/>
    <property type="project" value="UniProtKB-SubCell"/>
</dbReference>
<dbReference type="GeneID" id="25280293"/>
<comment type="subcellular location">
    <subcellularLocation>
        <location evidence="1">Membrane</location>
        <topology evidence="1">Multi-pass membrane protein</topology>
    </subcellularLocation>
</comment>
<dbReference type="AlphaFoldDB" id="A0A072PPK7"/>
<evidence type="ECO:0000256" key="6">
    <source>
        <dbReference type="SAM" id="Phobius"/>
    </source>
</evidence>
<dbReference type="FunFam" id="1.20.1250.20:FF:000013">
    <property type="entry name" value="MFS general substrate transporter"/>
    <property type="match status" value="1"/>
</dbReference>
<dbReference type="VEuPathDB" id="FungiDB:A1O9_05367"/>
<keyword evidence="8" id="KW-1185">Reference proteome</keyword>
<proteinExistence type="predicted"/>
<feature type="transmembrane region" description="Helical" evidence="6">
    <location>
        <begin position="44"/>
        <end position="62"/>
    </location>
</feature>
<feature type="transmembrane region" description="Helical" evidence="6">
    <location>
        <begin position="276"/>
        <end position="297"/>
    </location>
</feature>
<evidence type="ECO:0000256" key="4">
    <source>
        <dbReference type="ARBA" id="ARBA00022989"/>
    </source>
</evidence>
<dbReference type="Gene3D" id="1.20.1250.20">
    <property type="entry name" value="MFS general substrate transporter like domains"/>
    <property type="match status" value="1"/>
</dbReference>
<evidence type="ECO:0000256" key="2">
    <source>
        <dbReference type="ARBA" id="ARBA00022448"/>
    </source>
</evidence>
<evidence type="ECO:0000256" key="1">
    <source>
        <dbReference type="ARBA" id="ARBA00004141"/>
    </source>
</evidence>
<reference evidence="7 8" key="1">
    <citation type="submission" date="2013-03" db="EMBL/GenBank/DDBJ databases">
        <title>The Genome Sequence of Exophiala aquamarina CBS 119918.</title>
        <authorList>
            <consortium name="The Broad Institute Genomics Platform"/>
            <person name="Cuomo C."/>
            <person name="de Hoog S."/>
            <person name="Gorbushina A."/>
            <person name="Walker B."/>
            <person name="Young S.K."/>
            <person name="Zeng Q."/>
            <person name="Gargeya S."/>
            <person name="Fitzgerald M."/>
            <person name="Haas B."/>
            <person name="Abouelleil A."/>
            <person name="Allen A.W."/>
            <person name="Alvarado L."/>
            <person name="Arachchi H.M."/>
            <person name="Berlin A.M."/>
            <person name="Chapman S.B."/>
            <person name="Gainer-Dewar J."/>
            <person name="Goldberg J."/>
            <person name="Griggs A."/>
            <person name="Gujja S."/>
            <person name="Hansen M."/>
            <person name="Howarth C."/>
            <person name="Imamovic A."/>
            <person name="Ireland A."/>
            <person name="Larimer J."/>
            <person name="McCowan C."/>
            <person name="Murphy C."/>
            <person name="Pearson M."/>
            <person name="Poon T.W."/>
            <person name="Priest M."/>
            <person name="Roberts A."/>
            <person name="Saif S."/>
            <person name="Shea T."/>
            <person name="Sisk P."/>
            <person name="Sykes S."/>
            <person name="Wortman J."/>
            <person name="Nusbaum C."/>
            <person name="Birren B."/>
        </authorList>
    </citation>
    <scope>NUCLEOTIDE SEQUENCE [LARGE SCALE GENOMIC DNA]</scope>
    <source>
        <strain evidence="7 8">CBS 119918</strain>
    </source>
</reference>
<organism evidence="7 8">
    <name type="scientific">Exophiala aquamarina CBS 119918</name>
    <dbReference type="NCBI Taxonomy" id="1182545"/>
    <lineage>
        <taxon>Eukaryota</taxon>
        <taxon>Fungi</taxon>
        <taxon>Dikarya</taxon>
        <taxon>Ascomycota</taxon>
        <taxon>Pezizomycotina</taxon>
        <taxon>Eurotiomycetes</taxon>
        <taxon>Chaetothyriomycetidae</taxon>
        <taxon>Chaetothyriales</taxon>
        <taxon>Herpotrichiellaceae</taxon>
        <taxon>Exophiala</taxon>
    </lineage>
</organism>
<evidence type="ECO:0000313" key="8">
    <source>
        <dbReference type="Proteomes" id="UP000027920"/>
    </source>
</evidence>
<dbReference type="InterPro" id="IPR036259">
    <property type="entry name" value="MFS_trans_sf"/>
</dbReference>
<evidence type="ECO:0000313" key="7">
    <source>
        <dbReference type="EMBL" id="KEF57450.1"/>
    </source>
</evidence>
<accession>A0A072PPK7</accession>
<feature type="transmembrane region" description="Helical" evidence="6">
    <location>
        <begin position="82"/>
        <end position="100"/>
    </location>
</feature>
<keyword evidence="4 6" id="KW-1133">Transmembrane helix</keyword>
<keyword evidence="3 6" id="KW-0812">Transmembrane</keyword>
<sequence>MAEKMITGSAERVSTQDKTDILQNEHIKFNQNIDDDWRVKEKKLVRKLDMTLMPVVWVLYLFNYLDRNNIAQARLNSFEGDLVLATAFSGLVAAGIFAGLDGTAGLAGWRWLFIIESAASFVAAIAAMFILPDYPESKTGSGRWLFTESERQFAVERIARDRVSTPENDRSVFHGLKLAVVDYRTWIFVLLLCANHTAYGFNNYFPTIMKAFNLGNTTLTLILTSPPYLVGAIISFLVAFSSDRNNERGFHIAVPIAVAVVGFVISVSTLNVPARYFGSFLYTSGCFSANAMVYSWAASTLNQTSEKRACATSIVNLLSQFGNVWSPYFFPKADGPRYLMAMLLMMGFSFLSIVCCMVMKCDLKRANHRLKAKGEEEGKDVVLFAL</sequence>
<dbReference type="PANTHER" id="PTHR43791">
    <property type="entry name" value="PERMEASE-RELATED"/>
    <property type="match status" value="1"/>
</dbReference>
<dbReference type="PANTHER" id="PTHR43791:SF62">
    <property type="entry name" value="MAJOR FACILITATOR SUPERFAMILY (MFS) PROFILE DOMAIN-CONTAINING PROTEIN"/>
    <property type="match status" value="1"/>
</dbReference>
<keyword evidence="5 6" id="KW-0472">Membrane</keyword>
<feature type="transmembrane region" description="Helical" evidence="6">
    <location>
        <begin position="112"/>
        <end position="131"/>
    </location>
</feature>
<name>A0A072PPK7_9EURO</name>
<comment type="caution">
    <text evidence="7">The sequence shown here is derived from an EMBL/GenBank/DDBJ whole genome shotgun (WGS) entry which is preliminary data.</text>
</comment>
<dbReference type="RefSeq" id="XP_013260040.1">
    <property type="nucleotide sequence ID" value="XM_013404586.1"/>
</dbReference>